<dbReference type="CDD" id="cd00057">
    <property type="entry name" value="FA58C"/>
    <property type="match status" value="1"/>
</dbReference>
<dbReference type="Proteomes" id="UP000264820">
    <property type="component" value="Unplaced"/>
</dbReference>
<evidence type="ECO:0000313" key="9">
    <source>
        <dbReference type="Proteomes" id="UP000264820"/>
    </source>
</evidence>
<protein>
    <submittedName>
        <fullName evidence="8">Coagulation factor V-like</fullName>
    </submittedName>
</protein>
<dbReference type="InterPro" id="IPR000421">
    <property type="entry name" value="FA58C"/>
</dbReference>
<evidence type="ECO:0000256" key="6">
    <source>
        <dbReference type="ARBA" id="ARBA00023157"/>
    </source>
</evidence>
<dbReference type="FunFam" id="2.60.120.260:FF:000002">
    <property type="entry name" value="Coagulation factor VIII"/>
    <property type="match status" value="1"/>
</dbReference>
<evidence type="ECO:0000256" key="1">
    <source>
        <dbReference type="ARBA" id="ARBA00004184"/>
    </source>
</evidence>
<dbReference type="GO" id="GO:0005576">
    <property type="term" value="C:extracellular region"/>
    <property type="evidence" value="ECO:0007669"/>
    <property type="project" value="UniProtKB-SubCell"/>
</dbReference>
<dbReference type="InterPro" id="IPR050633">
    <property type="entry name" value="Neuropilin_MCO_CoagFactor"/>
</dbReference>
<evidence type="ECO:0000259" key="7">
    <source>
        <dbReference type="PROSITE" id="PS50022"/>
    </source>
</evidence>
<comment type="subcellular location">
    <subcellularLocation>
        <location evidence="1">Endomembrane system</location>
        <topology evidence="1">Peripheral membrane protein</topology>
    </subcellularLocation>
    <subcellularLocation>
        <location evidence="2">Secreted</location>
    </subcellularLocation>
</comment>
<keyword evidence="9" id="KW-1185">Reference proteome</keyword>
<dbReference type="PROSITE" id="PS01285">
    <property type="entry name" value="FA58C_1"/>
    <property type="match status" value="1"/>
</dbReference>
<dbReference type="STRING" id="109280.ENSHCOP00000027014"/>
<dbReference type="SMART" id="SM00231">
    <property type="entry name" value="FA58C"/>
    <property type="match status" value="1"/>
</dbReference>
<evidence type="ECO:0000256" key="4">
    <source>
        <dbReference type="ARBA" id="ARBA00022889"/>
    </source>
</evidence>
<evidence type="ECO:0000313" key="8">
    <source>
        <dbReference type="Ensembl" id="ENSHCOP00000027014.1"/>
    </source>
</evidence>
<dbReference type="GO" id="GO:0005886">
    <property type="term" value="C:plasma membrane"/>
    <property type="evidence" value="ECO:0007669"/>
    <property type="project" value="TreeGrafter"/>
</dbReference>
<dbReference type="GO" id="GO:0007155">
    <property type="term" value="P:cell adhesion"/>
    <property type="evidence" value="ECO:0007669"/>
    <property type="project" value="UniProtKB-KW"/>
</dbReference>
<dbReference type="Pfam" id="PF00754">
    <property type="entry name" value="F5_F8_type_C"/>
    <property type="match status" value="1"/>
</dbReference>
<feature type="domain" description="F5/8 type C" evidence="7">
    <location>
        <begin position="49"/>
        <end position="203"/>
    </location>
</feature>
<evidence type="ECO:0000256" key="3">
    <source>
        <dbReference type="ARBA" id="ARBA00022525"/>
    </source>
</evidence>
<dbReference type="Gene3D" id="2.60.120.260">
    <property type="entry name" value="Galactose-binding domain-like"/>
    <property type="match status" value="1"/>
</dbReference>
<dbReference type="AlphaFoldDB" id="A0A3Q2Z815"/>
<keyword evidence="4" id="KW-0130">Cell adhesion</keyword>
<dbReference type="PROSITE" id="PS01286">
    <property type="entry name" value="FA58C_2"/>
    <property type="match status" value="1"/>
</dbReference>
<dbReference type="GO" id="GO:0012505">
    <property type="term" value="C:endomembrane system"/>
    <property type="evidence" value="ECO:0007669"/>
    <property type="project" value="UniProtKB-SubCell"/>
</dbReference>
<accession>A0A3Q2Z815</accession>
<keyword evidence="3" id="KW-0964">Secreted</keyword>
<dbReference type="PANTHER" id="PTHR46806:SF5">
    <property type="entry name" value="F5_8 TYPE C DOMAIN-CONTAINING PROTEIN"/>
    <property type="match status" value="1"/>
</dbReference>
<dbReference type="PROSITE" id="PS50022">
    <property type="entry name" value="FA58C_3"/>
    <property type="match status" value="1"/>
</dbReference>
<reference evidence="8" key="2">
    <citation type="submission" date="2025-09" db="UniProtKB">
        <authorList>
            <consortium name="Ensembl"/>
        </authorList>
    </citation>
    <scope>IDENTIFICATION</scope>
</reference>
<dbReference type="PANTHER" id="PTHR46806">
    <property type="entry name" value="F5/8 TYPE C DOMAIN-CONTAINING PROTEIN"/>
    <property type="match status" value="1"/>
</dbReference>
<dbReference type="GeneTree" id="ENSGT00940000158556"/>
<dbReference type="GO" id="GO:0038023">
    <property type="term" value="F:signaling receptor activity"/>
    <property type="evidence" value="ECO:0007669"/>
    <property type="project" value="TreeGrafter"/>
</dbReference>
<keyword evidence="6" id="KW-1015">Disulfide bond</keyword>
<evidence type="ECO:0000256" key="5">
    <source>
        <dbReference type="ARBA" id="ARBA00023136"/>
    </source>
</evidence>
<sequence>MQYKTESTNCYPMRKVCCRLLTLRYHLGVSWEPGSLCDTNKHFFPTLDCCSVPLGMENGLIEDRRISASSVNSNWYFGAWSPFFARLNKQGAVNAWQAKYRDMKQWLQVELPDVMKITGIVTQGAKSLGKEMYVTTYTLKYSDNGIHWRDYAEDEDRPIFFGNTDNNEHVKNFIYPPIFSRFIRIIPRTWMGSITLRVELLGCNFE</sequence>
<evidence type="ECO:0000256" key="2">
    <source>
        <dbReference type="ARBA" id="ARBA00004613"/>
    </source>
</evidence>
<dbReference type="Ensembl" id="ENSHCOT00000027889.1">
    <property type="protein sequence ID" value="ENSHCOP00000027014.1"/>
    <property type="gene ID" value="ENSHCOG00000018501.1"/>
</dbReference>
<reference evidence="8" key="1">
    <citation type="submission" date="2025-08" db="UniProtKB">
        <authorList>
            <consortium name="Ensembl"/>
        </authorList>
    </citation>
    <scope>IDENTIFICATION</scope>
</reference>
<dbReference type="InterPro" id="IPR008979">
    <property type="entry name" value="Galactose-bd-like_sf"/>
</dbReference>
<proteinExistence type="predicted"/>
<organism evidence="8 9">
    <name type="scientific">Hippocampus comes</name>
    <name type="common">Tiger tail seahorse</name>
    <dbReference type="NCBI Taxonomy" id="109280"/>
    <lineage>
        <taxon>Eukaryota</taxon>
        <taxon>Metazoa</taxon>
        <taxon>Chordata</taxon>
        <taxon>Craniata</taxon>
        <taxon>Vertebrata</taxon>
        <taxon>Euteleostomi</taxon>
        <taxon>Actinopterygii</taxon>
        <taxon>Neopterygii</taxon>
        <taxon>Teleostei</taxon>
        <taxon>Neoteleostei</taxon>
        <taxon>Acanthomorphata</taxon>
        <taxon>Syngnathiaria</taxon>
        <taxon>Syngnathiformes</taxon>
        <taxon>Syngnathoidei</taxon>
        <taxon>Syngnathidae</taxon>
        <taxon>Hippocampus</taxon>
    </lineage>
</organism>
<name>A0A3Q2Z815_HIPCM</name>
<keyword evidence="5" id="KW-0472">Membrane</keyword>
<dbReference type="SUPFAM" id="SSF49785">
    <property type="entry name" value="Galactose-binding domain-like"/>
    <property type="match status" value="1"/>
</dbReference>